<reference evidence="3" key="1">
    <citation type="journal article" date="2019" name="Int. J. Syst. Evol. Microbiol.">
        <title>The Global Catalogue of Microorganisms (GCM) 10K type strain sequencing project: providing services to taxonomists for standard genome sequencing and annotation.</title>
        <authorList>
            <consortium name="The Broad Institute Genomics Platform"/>
            <consortium name="The Broad Institute Genome Sequencing Center for Infectious Disease"/>
            <person name="Wu L."/>
            <person name="Ma J."/>
        </authorList>
    </citation>
    <scope>NUCLEOTIDE SEQUENCE [LARGE SCALE GENOMIC DNA]</scope>
    <source>
        <strain evidence="3">JCM 17858</strain>
    </source>
</reference>
<dbReference type="InterPro" id="IPR016024">
    <property type="entry name" value="ARM-type_fold"/>
</dbReference>
<feature type="signal peptide" evidence="1">
    <location>
        <begin position="1"/>
        <end position="21"/>
    </location>
</feature>
<organism evidence="2 3">
    <name type="scientific">Sphingobacterium thermophilum</name>
    <dbReference type="NCBI Taxonomy" id="768534"/>
    <lineage>
        <taxon>Bacteria</taxon>
        <taxon>Pseudomonadati</taxon>
        <taxon>Bacteroidota</taxon>
        <taxon>Sphingobacteriia</taxon>
        <taxon>Sphingobacteriales</taxon>
        <taxon>Sphingobacteriaceae</taxon>
        <taxon>Sphingobacterium</taxon>
    </lineage>
</organism>
<keyword evidence="3" id="KW-1185">Reference proteome</keyword>
<sequence>MKLYKKTLFLIFIGSSIFGHVALGQQITYPTRQIKDRSFAIIVDNRTYAQCKEELTLYRQVVEKEGLPTFIVSGNWSSPEQVKIEIFKLYKIHKLEGIVLIGDIPIVMVRKGQHLATAFKMHEKLDIRESSIPSDRFYDDFDLTFDFIKKDEKDSLLFYYNLGINSANKIQSEIYSARIKPIAAEGKNSYQQISHYLKKVITAHTENNRISNVLTYLGDGTLSNSLAAWTPELYRLEEQFPNTFKSGKQAQSFRFDSWNYPKDELINQFRRKDLDIAFIHEHGMPEHMFISGDIPSQYLEEHFQALQYSLKKLAGRLINDSKAQGKFYDTYVSKYNLAPSILDGYDSRDFKEQDSLRNNRQGIVVTEVDEIKPNVRLTIFDACYNGDFREKDYIAGRFIFSQGKALVALANSVSILQDVNTTHLIGTLGMGVSVGKWAQQNYVLESHLIGDPTFTFAKNSGEDWSWVFREKNNRKLVAALRKAQKADARNIIFTQLYKNNFAGLPKLLAKEYHQSNYVTTRYTCLHLANLIGGDFQLNMLKRSCKDSDEFIRRHSINTMSKVGHPSLLPYILEAYIENQQASRVLFSIKMSLYSFNQKLIKEEAEKVFAQAPVVDKTKFKEKFYDDQFQGFYQNLDSIIFDSKNSLRTLAISSLKNVNYHPSVDKYLTMVKDNKEDVTMRIAMLQSLAWFGQSYRKMEILQACEEIANATDIPEEVKTQALRTLNILK</sequence>
<protein>
    <recommendedName>
        <fullName evidence="4">HEAT repeat domain-containing protein</fullName>
    </recommendedName>
</protein>
<dbReference type="SUPFAM" id="SSF48371">
    <property type="entry name" value="ARM repeat"/>
    <property type="match status" value="1"/>
</dbReference>
<evidence type="ECO:0000313" key="3">
    <source>
        <dbReference type="Proteomes" id="UP001500394"/>
    </source>
</evidence>
<dbReference type="EMBL" id="BAABGR010000006">
    <property type="protein sequence ID" value="GAA4512966.1"/>
    <property type="molecule type" value="Genomic_DNA"/>
</dbReference>
<comment type="caution">
    <text evidence="2">The sequence shown here is derived from an EMBL/GenBank/DDBJ whole genome shotgun (WGS) entry which is preliminary data.</text>
</comment>
<evidence type="ECO:0000313" key="2">
    <source>
        <dbReference type="EMBL" id="GAA4512966.1"/>
    </source>
</evidence>
<keyword evidence="1" id="KW-0732">Signal</keyword>
<feature type="chain" id="PRO_5047162335" description="HEAT repeat domain-containing protein" evidence="1">
    <location>
        <begin position="22"/>
        <end position="728"/>
    </location>
</feature>
<evidence type="ECO:0000256" key="1">
    <source>
        <dbReference type="SAM" id="SignalP"/>
    </source>
</evidence>
<evidence type="ECO:0008006" key="4">
    <source>
        <dbReference type="Google" id="ProtNLM"/>
    </source>
</evidence>
<name>A0ABP8QY42_9SPHI</name>
<proteinExistence type="predicted"/>
<dbReference type="Proteomes" id="UP001500394">
    <property type="component" value="Unassembled WGS sequence"/>
</dbReference>
<gene>
    <name evidence="2" type="ORF">GCM10023173_07900</name>
</gene>
<accession>A0ABP8QY42</accession>
<dbReference type="RefSeq" id="WP_345065005.1">
    <property type="nucleotide sequence ID" value="NZ_BAABGR010000006.1"/>
</dbReference>